<accession>A0A9D4Z4K5</accession>
<keyword evidence="2" id="KW-1185">Reference proteome</keyword>
<evidence type="ECO:0000313" key="2">
    <source>
        <dbReference type="Proteomes" id="UP000886520"/>
    </source>
</evidence>
<name>A0A9D4Z4K5_ADICA</name>
<dbReference type="Proteomes" id="UP000886520">
    <property type="component" value="Chromosome 23"/>
</dbReference>
<organism evidence="1 2">
    <name type="scientific">Adiantum capillus-veneris</name>
    <name type="common">Maidenhair fern</name>
    <dbReference type="NCBI Taxonomy" id="13818"/>
    <lineage>
        <taxon>Eukaryota</taxon>
        <taxon>Viridiplantae</taxon>
        <taxon>Streptophyta</taxon>
        <taxon>Embryophyta</taxon>
        <taxon>Tracheophyta</taxon>
        <taxon>Polypodiopsida</taxon>
        <taxon>Polypodiidae</taxon>
        <taxon>Polypodiales</taxon>
        <taxon>Pteridineae</taxon>
        <taxon>Pteridaceae</taxon>
        <taxon>Vittarioideae</taxon>
        <taxon>Adiantum</taxon>
    </lineage>
</organism>
<dbReference type="EMBL" id="JABFUD020000023">
    <property type="protein sequence ID" value="KAI5061059.1"/>
    <property type="molecule type" value="Genomic_DNA"/>
</dbReference>
<dbReference type="AlphaFoldDB" id="A0A9D4Z4K5"/>
<evidence type="ECO:0000313" key="1">
    <source>
        <dbReference type="EMBL" id="KAI5061059.1"/>
    </source>
</evidence>
<proteinExistence type="predicted"/>
<comment type="caution">
    <text evidence="1">The sequence shown here is derived from an EMBL/GenBank/DDBJ whole genome shotgun (WGS) entry which is preliminary data.</text>
</comment>
<gene>
    <name evidence="1" type="ORF">GOP47_0023564</name>
</gene>
<reference evidence="1" key="1">
    <citation type="submission" date="2021-01" db="EMBL/GenBank/DDBJ databases">
        <title>Adiantum capillus-veneris genome.</title>
        <authorList>
            <person name="Fang Y."/>
            <person name="Liao Q."/>
        </authorList>
    </citation>
    <scope>NUCLEOTIDE SEQUENCE</scope>
    <source>
        <strain evidence="1">H3</strain>
        <tissue evidence="1">Leaf</tissue>
    </source>
</reference>
<protein>
    <submittedName>
        <fullName evidence="1">Uncharacterized protein</fullName>
    </submittedName>
</protein>
<sequence length="87" mass="9854">MQITLISYLVFWGDSTLSYYCKHTAPPRNGAHGSPRPLLPSHPDLGRWLGGQRILTLHRLPFLERNRCCSLQIDDRSAEGKSVHADQ</sequence>